<evidence type="ECO:0008006" key="4">
    <source>
        <dbReference type="Google" id="ProtNLM"/>
    </source>
</evidence>
<comment type="caution">
    <text evidence="2">The sequence shown here is derived from an EMBL/GenBank/DDBJ whole genome shotgun (WGS) entry which is preliminary data.</text>
</comment>
<keyword evidence="3" id="KW-1185">Reference proteome</keyword>
<keyword evidence="1" id="KW-0732">Signal</keyword>
<gene>
    <name evidence="2" type="ORF">GCM10010121_036270</name>
</gene>
<dbReference type="RefSeq" id="WP_189312221.1">
    <property type="nucleotide sequence ID" value="NZ_BMQA01000010.1"/>
</dbReference>
<evidence type="ECO:0000313" key="2">
    <source>
        <dbReference type="EMBL" id="GGJ22018.1"/>
    </source>
</evidence>
<reference evidence="2" key="2">
    <citation type="submission" date="2020-09" db="EMBL/GenBank/DDBJ databases">
        <authorList>
            <person name="Sun Q."/>
            <person name="Ohkuma M."/>
        </authorList>
    </citation>
    <scope>NUCLEOTIDE SEQUENCE</scope>
    <source>
        <strain evidence="2">JCM 3086</strain>
    </source>
</reference>
<name>A0A917NRN6_9ACTN</name>
<feature type="chain" id="PRO_5037801934" description="Tat pathway signal sequence domain protein" evidence="1">
    <location>
        <begin position="27"/>
        <end position="209"/>
    </location>
</feature>
<proteinExistence type="predicted"/>
<feature type="signal peptide" evidence="1">
    <location>
        <begin position="1"/>
        <end position="26"/>
    </location>
</feature>
<dbReference type="Proteomes" id="UP000657574">
    <property type="component" value="Unassembled WGS sequence"/>
</dbReference>
<protein>
    <recommendedName>
        <fullName evidence="4">Tat pathway signal sequence domain protein</fullName>
    </recommendedName>
</protein>
<organism evidence="2 3">
    <name type="scientific">Streptomyces brasiliensis</name>
    <dbReference type="NCBI Taxonomy" id="1954"/>
    <lineage>
        <taxon>Bacteria</taxon>
        <taxon>Bacillati</taxon>
        <taxon>Actinomycetota</taxon>
        <taxon>Actinomycetes</taxon>
        <taxon>Kitasatosporales</taxon>
        <taxon>Streptomycetaceae</taxon>
        <taxon>Streptomyces</taxon>
    </lineage>
</organism>
<accession>A0A917NRN6</accession>
<sequence>MRKRNMLALAGTVAAVTLAVAVPASAAGPVLTAGGNTVAVGDTLTSQLASGTNATFYSSTTGTSGVKCAASDFSATATGNPAAPGTATESLTGLNFSSCTSNVVGVSGVNSITVDNLPYSATVGSDGTVTISGVQSTINLRTLLGNVNCVYKAVDLTGTADNADHSITFTNQPLTKSSGSSLCFSTAYFTATYAPVVDATQGGVPVDVN</sequence>
<dbReference type="AlphaFoldDB" id="A0A917NRN6"/>
<evidence type="ECO:0000256" key="1">
    <source>
        <dbReference type="SAM" id="SignalP"/>
    </source>
</evidence>
<dbReference type="EMBL" id="BMQA01000010">
    <property type="protein sequence ID" value="GGJ22018.1"/>
    <property type="molecule type" value="Genomic_DNA"/>
</dbReference>
<reference evidence="2" key="1">
    <citation type="journal article" date="2014" name="Int. J. Syst. Evol. Microbiol.">
        <title>Complete genome sequence of Corynebacterium casei LMG S-19264T (=DSM 44701T), isolated from a smear-ripened cheese.</title>
        <authorList>
            <consortium name="US DOE Joint Genome Institute (JGI-PGF)"/>
            <person name="Walter F."/>
            <person name="Albersmeier A."/>
            <person name="Kalinowski J."/>
            <person name="Ruckert C."/>
        </authorList>
    </citation>
    <scope>NUCLEOTIDE SEQUENCE</scope>
    <source>
        <strain evidence="2">JCM 3086</strain>
    </source>
</reference>
<evidence type="ECO:0000313" key="3">
    <source>
        <dbReference type="Proteomes" id="UP000657574"/>
    </source>
</evidence>